<dbReference type="Gene3D" id="3.80.10.10">
    <property type="entry name" value="Ribonuclease Inhibitor"/>
    <property type="match status" value="1"/>
</dbReference>
<proteinExistence type="predicted"/>
<dbReference type="EMBL" id="AWUE01009827">
    <property type="protein sequence ID" value="OMP12131.1"/>
    <property type="molecule type" value="Genomic_DNA"/>
</dbReference>
<accession>A0A1R3KYG5</accession>
<dbReference type="InterPro" id="IPR032675">
    <property type="entry name" value="LRR_dom_sf"/>
</dbReference>
<comment type="caution">
    <text evidence="1">The sequence shown here is derived from an EMBL/GenBank/DDBJ whole genome shotgun (WGS) entry which is preliminary data.</text>
</comment>
<keyword evidence="2" id="KW-1185">Reference proteome</keyword>
<dbReference type="SUPFAM" id="SSF52047">
    <property type="entry name" value="RNI-like"/>
    <property type="match status" value="1"/>
</dbReference>
<dbReference type="OrthoDB" id="1848700at2759"/>
<dbReference type="AlphaFoldDB" id="A0A1R3KYG5"/>
<sequence length="199" mass="22458">MPALRSLHLIGFVMTEDNFDPRIFSSCPNLETLHLYPLEFAGLKTLRIQALKLKKFCFISPTRDQPAFHIEDRCKLEIHAPSLTTLDCSGYGHIVQATESFASIDDVSLDIQKLGREDFSYLINTSKNICHARSLTLSSNIIEVLSMFPALLDENQLKFANLKYLKLILQGGMWNKKMQVPLHVLNCLANSSTLLDVCT</sequence>
<protein>
    <submittedName>
        <fullName evidence="1">Uncharacterized protein</fullName>
    </submittedName>
</protein>
<evidence type="ECO:0000313" key="2">
    <source>
        <dbReference type="Proteomes" id="UP000187203"/>
    </source>
</evidence>
<dbReference type="PANTHER" id="PTHR34223">
    <property type="entry name" value="OS11G0201299 PROTEIN"/>
    <property type="match status" value="1"/>
</dbReference>
<evidence type="ECO:0000313" key="1">
    <source>
        <dbReference type="EMBL" id="OMP12131.1"/>
    </source>
</evidence>
<name>A0A1R3KYG5_9ROSI</name>
<dbReference type="InterPro" id="IPR053197">
    <property type="entry name" value="F-box_SCFL_complex_component"/>
</dbReference>
<gene>
    <name evidence="1" type="ORF">COLO4_03453</name>
</gene>
<organism evidence="1 2">
    <name type="scientific">Corchorus olitorius</name>
    <dbReference type="NCBI Taxonomy" id="93759"/>
    <lineage>
        <taxon>Eukaryota</taxon>
        <taxon>Viridiplantae</taxon>
        <taxon>Streptophyta</taxon>
        <taxon>Embryophyta</taxon>
        <taxon>Tracheophyta</taxon>
        <taxon>Spermatophyta</taxon>
        <taxon>Magnoliopsida</taxon>
        <taxon>eudicotyledons</taxon>
        <taxon>Gunneridae</taxon>
        <taxon>Pentapetalae</taxon>
        <taxon>rosids</taxon>
        <taxon>malvids</taxon>
        <taxon>Malvales</taxon>
        <taxon>Malvaceae</taxon>
        <taxon>Grewioideae</taxon>
        <taxon>Apeibeae</taxon>
        <taxon>Corchorus</taxon>
    </lineage>
</organism>
<dbReference type="Proteomes" id="UP000187203">
    <property type="component" value="Unassembled WGS sequence"/>
</dbReference>
<dbReference type="PANTHER" id="PTHR34223:SF51">
    <property type="entry name" value="OS06G0556300 PROTEIN"/>
    <property type="match status" value="1"/>
</dbReference>
<reference evidence="2" key="1">
    <citation type="submission" date="2013-09" db="EMBL/GenBank/DDBJ databases">
        <title>Corchorus olitorius genome sequencing.</title>
        <authorList>
            <person name="Alam M."/>
            <person name="Haque M.S."/>
            <person name="Islam M.S."/>
            <person name="Emdad E.M."/>
            <person name="Islam M.M."/>
            <person name="Ahmed B."/>
            <person name="Halim A."/>
            <person name="Hossen Q.M.M."/>
            <person name="Hossain M.Z."/>
            <person name="Ahmed R."/>
            <person name="Khan M.M."/>
            <person name="Islam R."/>
            <person name="Rashid M.M."/>
            <person name="Khan S.A."/>
            <person name="Rahman M.S."/>
            <person name="Alam M."/>
            <person name="Yahiya A.S."/>
            <person name="Khan M.S."/>
            <person name="Azam M.S."/>
            <person name="Haque T."/>
            <person name="Lashkar M.Z.H."/>
            <person name="Akhand A.I."/>
            <person name="Morshed G."/>
            <person name="Roy S."/>
            <person name="Uddin K.S."/>
            <person name="Rabeya T."/>
            <person name="Hossain A.S."/>
            <person name="Chowdhury A."/>
            <person name="Snigdha A.R."/>
            <person name="Mortoza M.S."/>
            <person name="Matin S.A."/>
            <person name="Hoque S.M.E."/>
            <person name="Islam M.K."/>
            <person name="Roy D.K."/>
            <person name="Haider R."/>
            <person name="Moosa M.M."/>
            <person name="Elias S.M."/>
            <person name="Hasan A.M."/>
            <person name="Jahan S."/>
            <person name="Shafiuddin M."/>
            <person name="Mahmood N."/>
            <person name="Shommy N.S."/>
        </authorList>
    </citation>
    <scope>NUCLEOTIDE SEQUENCE [LARGE SCALE GENOMIC DNA]</scope>
    <source>
        <strain evidence="2">cv. O-4</strain>
    </source>
</reference>